<dbReference type="CDD" id="cd00780">
    <property type="entry name" value="NTF2"/>
    <property type="match status" value="1"/>
</dbReference>
<comment type="caution">
    <text evidence="5">The sequence shown here is derived from an EMBL/GenBank/DDBJ whole genome shotgun (WGS) entry which is preliminary data.</text>
</comment>
<keyword evidence="3" id="KW-0539">Nucleus</keyword>
<dbReference type="GO" id="GO:0005635">
    <property type="term" value="C:nuclear envelope"/>
    <property type="evidence" value="ECO:0007669"/>
    <property type="project" value="UniProtKB-ARBA"/>
</dbReference>
<name>A0AAV9JBI6_9PEZI</name>
<evidence type="ECO:0000313" key="6">
    <source>
        <dbReference type="Proteomes" id="UP001324427"/>
    </source>
</evidence>
<organism evidence="5 6">
    <name type="scientific">Oleoguttula mirabilis</name>
    <dbReference type="NCBI Taxonomy" id="1507867"/>
    <lineage>
        <taxon>Eukaryota</taxon>
        <taxon>Fungi</taxon>
        <taxon>Dikarya</taxon>
        <taxon>Ascomycota</taxon>
        <taxon>Pezizomycotina</taxon>
        <taxon>Dothideomycetes</taxon>
        <taxon>Dothideomycetidae</taxon>
        <taxon>Mycosphaerellales</taxon>
        <taxon>Teratosphaeriaceae</taxon>
        <taxon>Oleoguttula</taxon>
    </lineage>
</organism>
<dbReference type="Gene3D" id="3.10.450.50">
    <property type="match status" value="1"/>
</dbReference>
<keyword evidence="3" id="KW-0813">Transport</keyword>
<keyword evidence="1 3" id="KW-0963">Cytoplasm</keyword>
<comment type="function">
    <text evidence="3">Has a role in nuclear-cytoplasmic transport of proteins and mRNAs.</text>
</comment>
<dbReference type="FunFam" id="3.10.450.50:FF:000005">
    <property type="entry name" value="Nuclear transport factor 2"/>
    <property type="match status" value="1"/>
</dbReference>
<dbReference type="AlphaFoldDB" id="A0AAV9JBI6"/>
<protein>
    <recommendedName>
        <fullName evidence="3">NTF2-related export protein</fullName>
    </recommendedName>
</protein>
<dbReference type="Proteomes" id="UP001324427">
    <property type="component" value="Unassembled WGS sequence"/>
</dbReference>
<proteinExistence type="predicted"/>
<accession>A0AAV9JBI6</accession>
<dbReference type="PROSITE" id="PS50177">
    <property type="entry name" value="NTF2_DOMAIN"/>
    <property type="match status" value="1"/>
</dbReference>
<evidence type="ECO:0000259" key="4">
    <source>
        <dbReference type="PROSITE" id="PS50177"/>
    </source>
</evidence>
<keyword evidence="3" id="KW-0653">Protein transport</keyword>
<dbReference type="Pfam" id="PF02136">
    <property type="entry name" value="NTF2"/>
    <property type="match status" value="1"/>
</dbReference>
<sequence>MDDAEANVTVDFENIAKQFVEYYYKTFDSDRSQLAPLYGPDSMLTFEAAPSQGVATIVQKLVDLPFKLVQHQVATLDAQPSNERGGILVIVSGALLVEEEKRPMSYTQTFQLMPKDNSYYVFNDIFRLVYPAA</sequence>
<dbReference type="GO" id="GO:0051028">
    <property type="term" value="P:mRNA transport"/>
    <property type="evidence" value="ECO:0007669"/>
    <property type="project" value="UniProtKB-UniRule"/>
</dbReference>
<dbReference type="InterPro" id="IPR002075">
    <property type="entry name" value="NTF2_dom"/>
</dbReference>
<dbReference type="InterPro" id="IPR018222">
    <property type="entry name" value="Nuclear_transport_factor_2_euk"/>
</dbReference>
<comment type="function">
    <text evidence="2">Facilitates protein transport into the nucleus. Could be part of a multicomponent system of cytosolic factors that assemble at the pore complex during nuclear import.</text>
</comment>
<feature type="domain" description="NTF2" evidence="4">
    <location>
        <begin position="15"/>
        <end position="128"/>
    </location>
</feature>
<evidence type="ECO:0000256" key="1">
    <source>
        <dbReference type="ARBA" id="ARBA00022490"/>
    </source>
</evidence>
<evidence type="ECO:0000313" key="5">
    <source>
        <dbReference type="EMBL" id="KAK4542170.1"/>
    </source>
</evidence>
<dbReference type="InterPro" id="IPR045875">
    <property type="entry name" value="NTF2"/>
</dbReference>
<dbReference type="GO" id="GO:0005737">
    <property type="term" value="C:cytoplasm"/>
    <property type="evidence" value="ECO:0007669"/>
    <property type="project" value="UniProtKB-SubCell"/>
</dbReference>
<dbReference type="PANTHER" id="PTHR12612">
    <property type="entry name" value="NUCLEAR TRANSPORT FACTOR 2"/>
    <property type="match status" value="1"/>
</dbReference>
<dbReference type="SUPFAM" id="SSF54427">
    <property type="entry name" value="NTF2-like"/>
    <property type="match status" value="1"/>
</dbReference>
<evidence type="ECO:0000256" key="2">
    <source>
        <dbReference type="ARBA" id="ARBA00053082"/>
    </source>
</evidence>
<reference evidence="5 6" key="1">
    <citation type="submission" date="2021-11" db="EMBL/GenBank/DDBJ databases">
        <title>Black yeast isolated from Biological Soil Crust.</title>
        <authorList>
            <person name="Kurbessoian T."/>
        </authorList>
    </citation>
    <scope>NUCLEOTIDE SEQUENCE [LARGE SCALE GENOMIC DNA]</scope>
    <source>
        <strain evidence="5 6">CCFEE 5522</strain>
    </source>
</reference>
<gene>
    <name evidence="5" type="primary">NTF2</name>
    <name evidence="5" type="ORF">LTR36_007017</name>
</gene>
<comment type="subcellular location">
    <subcellularLocation>
        <location evidence="3">Cytoplasm</location>
    </subcellularLocation>
    <subcellularLocation>
        <location evidence="3">Nucleus</location>
    </subcellularLocation>
</comment>
<keyword evidence="6" id="KW-1185">Reference proteome</keyword>
<dbReference type="GO" id="GO:0006606">
    <property type="term" value="P:protein import into nucleus"/>
    <property type="evidence" value="ECO:0007669"/>
    <property type="project" value="UniProtKB-ARBA"/>
</dbReference>
<dbReference type="EMBL" id="JAVFHQ010000044">
    <property type="protein sequence ID" value="KAK4542170.1"/>
    <property type="molecule type" value="Genomic_DNA"/>
</dbReference>
<dbReference type="InterPro" id="IPR032710">
    <property type="entry name" value="NTF2-like_dom_sf"/>
</dbReference>
<evidence type="ECO:0000256" key="3">
    <source>
        <dbReference type="RuleBase" id="RU369002"/>
    </source>
</evidence>